<dbReference type="EMBL" id="JAHRIP010037655">
    <property type="protein sequence ID" value="MEQ2294162.1"/>
    <property type="molecule type" value="Genomic_DNA"/>
</dbReference>
<proteinExistence type="predicted"/>
<dbReference type="Proteomes" id="UP001469553">
    <property type="component" value="Unassembled WGS sequence"/>
</dbReference>
<organism evidence="1 2">
    <name type="scientific">Ameca splendens</name>
    <dbReference type="NCBI Taxonomy" id="208324"/>
    <lineage>
        <taxon>Eukaryota</taxon>
        <taxon>Metazoa</taxon>
        <taxon>Chordata</taxon>
        <taxon>Craniata</taxon>
        <taxon>Vertebrata</taxon>
        <taxon>Euteleostomi</taxon>
        <taxon>Actinopterygii</taxon>
        <taxon>Neopterygii</taxon>
        <taxon>Teleostei</taxon>
        <taxon>Neoteleostei</taxon>
        <taxon>Acanthomorphata</taxon>
        <taxon>Ovalentaria</taxon>
        <taxon>Atherinomorphae</taxon>
        <taxon>Cyprinodontiformes</taxon>
        <taxon>Goodeidae</taxon>
        <taxon>Ameca</taxon>
    </lineage>
</organism>
<protein>
    <submittedName>
        <fullName evidence="1">Uncharacterized protein</fullName>
    </submittedName>
</protein>
<keyword evidence="2" id="KW-1185">Reference proteome</keyword>
<gene>
    <name evidence="1" type="ORF">AMECASPLE_001129</name>
</gene>
<evidence type="ECO:0000313" key="2">
    <source>
        <dbReference type="Proteomes" id="UP001469553"/>
    </source>
</evidence>
<evidence type="ECO:0000313" key="1">
    <source>
        <dbReference type="EMBL" id="MEQ2294162.1"/>
    </source>
</evidence>
<reference evidence="1 2" key="1">
    <citation type="submission" date="2021-06" db="EMBL/GenBank/DDBJ databases">
        <authorList>
            <person name="Palmer J.M."/>
        </authorList>
    </citation>
    <scope>NUCLEOTIDE SEQUENCE [LARGE SCALE GENOMIC DNA]</scope>
    <source>
        <strain evidence="1 2">AS_MEX2019</strain>
        <tissue evidence="1">Muscle</tissue>
    </source>
</reference>
<accession>A0ABV0YJY0</accession>
<sequence length="126" mass="14084">MQNWETNRILKDIGQVQFRACSGLICLKQHEGKQTSRKAIDFVTGVAFLGAAVMDAFHAHSYISSESGIIFLQHKTRFAAFTACCDQNLFFVLFFPCRNMIGCPKPTVSCIEAYLMEASIAIPAWL</sequence>
<name>A0ABV0YJY0_9TELE</name>
<comment type="caution">
    <text evidence="1">The sequence shown here is derived from an EMBL/GenBank/DDBJ whole genome shotgun (WGS) entry which is preliminary data.</text>
</comment>